<keyword evidence="6" id="KW-1185">Reference proteome</keyword>
<evidence type="ECO:0000256" key="2">
    <source>
        <dbReference type="ARBA" id="ARBA00022679"/>
    </source>
</evidence>
<dbReference type="SUPFAM" id="SSF102588">
    <property type="entry name" value="LmbE-like"/>
    <property type="match status" value="1"/>
</dbReference>
<dbReference type="InterPro" id="IPR024078">
    <property type="entry name" value="LmbE-like_dom_sf"/>
</dbReference>
<evidence type="ECO:0000313" key="5">
    <source>
        <dbReference type="EMBL" id="MDN4614616.1"/>
    </source>
</evidence>
<keyword evidence="2" id="KW-0808">Transferase</keyword>
<accession>A0ABT8KAY4</accession>
<dbReference type="CDD" id="cd02440">
    <property type="entry name" value="AdoMet_MTases"/>
    <property type="match status" value="1"/>
</dbReference>
<keyword evidence="4" id="KW-0862">Zinc</keyword>
<dbReference type="InterPro" id="IPR008715">
    <property type="entry name" value="SAM-MeTfrase_NodS-like"/>
</dbReference>
<evidence type="ECO:0000313" key="6">
    <source>
        <dbReference type="Proteomes" id="UP001174208"/>
    </source>
</evidence>
<evidence type="ECO:0000256" key="4">
    <source>
        <dbReference type="ARBA" id="ARBA00022833"/>
    </source>
</evidence>
<dbReference type="Gene3D" id="3.40.50.150">
    <property type="entry name" value="Vaccinia Virus protein VP39"/>
    <property type="match status" value="1"/>
</dbReference>
<dbReference type="RefSeq" id="WP_301210788.1">
    <property type="nucleotide sequence ID" value="NZ_JAROCF010000001.1"/>
</dbReference>
<reference evidence="5" key="1">
    <citation type="submission" date="2023-06" db="EMBL/GenBank/DDBJ databases">
        <title>MT1 and MT2 Draft Genomes of Novel Species.</title>
        <authorList>
            <person name="Venkateswaran K."/>
        </authorList>
    </citation>
    <scope>NUCLEOTIDE SEQUENCE</scope>
    <source>
        <strain evidence="5">F6_8S_P_1B</strain>
    </source>
</reference>
<proteinExistence type="predicted"/>
<dbReference type="InterPro" id="IPR029063">
    <property type="entry name" value="SAM-dependent_MTases_sf"/>
</dbReference>
<organism evidence="5 6">
    <name type="scientific">Leifsonia williamsii</name>
    <dbReference type="NCBI Taxonomy" id="3035919"/>
    <lineage>
        <taxon>Bacteria</taxon>
        <taxon>Bacillati</taxon>
        <taxon>Actinomycetota</taxon>
        <taxon>Actinomycetes</taxon>
        <taxon>Micrococcales</taxon>
        <taxon>Microbacteriaceae</taxon>
        <taxon>Leifsonia</taxon>
    </lineage>
</organism>
<comment type="caution">
    <text evidence="5">The sequence shown here is derived from an EMBL/GenBank/DDBJ whole genome shotgun (WGS) entry which is preliminary data.</text>
</comment>
<protein>
    <submittedName>
        <fullName evidence="5">Bifunctional PIG-L family deacetylase/class I SAM-dependent methyltransferase</fullName>
    </submittedName>
</protein>
<gene>
    <name evidence="5" type="ORF">P5G50_09135</name>
</gene>
<dbReference type="SUPFAM" id="SSF53335">
    <property type="entry name" value="S-adenosyl-L-methionine-dependent methyltransferases"/>
    <property type="match status" value="1"/>
</dbReference>
<dbReference type="Pfam" id="PF05401">
    <property type="entry name" value="NodS"/>
    <property type="match status" value="1"/>
</dbReference>
<keyword evidence="1 5" id="KW-0489">Methyltransferase</keyword>
<evidence type="ECO:0000256" key="1">
    <source>
        <dbReference type="ARBA" id="ARBA00022603"/>
    </source>
</evidence>
<dbReference type="EMBL" id="JAROCF010000001">
    <property type="protein sequence ID" value="MDN4614616.1"/>
    <property type="molecule type" value="Genomic_DNA"/>
</dbReference>
<dbReference type="PANTHER" id="PTHR43464:SF19">
    <property type="entry name" value="UBIQUINONE BIOSYNTHESIS O-METHYLTRANSFERASE, MITOCHONDRIAL"/>
    <property type="match status" value="1"/>
</dbReference>
<dbReference type="InterPro" id="IPR003737">
    <property type="entry name" value="GlcNAc_PI_deacetylase-related"/>
</dbReference>
<name>A0ABT8KAY4_9MICO</name>
<dbReference type="Pfam" id="PF02585">
    <property type="entry name" value="PIG-L"/>
    <property type="match status" value="1"/>
</dbReference>
<dbReference type="Gene3D" id="3.40.50.10320">
    <property type="entry name" value="LmbE-like"/>
    <property type="match status" value="1"/>
</dbReference>
<dbReference type="PANTHER" id="PTHR43464">
    <property type="entry name" value="METHYLTRANSFERASE"/>
    <property type="match status" value="1"/>
</dbReference>
<evidence type="ECO:0000256" key="3">
    <source>
        <dbReference type="ARBA" id="ARBA00022691"/>
    </source>
</evidence>
<keyword evidence="3" id="KW-0949">S-adenosyl-L-methionine</keyword>
<sequence length="442" mass="48998">MVSFDPFTAVTAPGDWEDRPEWEAVPAFDPDGLPPRLIMFSAHPDDETLGAGGLLAIAADRGVEVTVVAATSDDPARLDELAEALAVLGLPDARVVPLHLPDGALKHHADTLHAAIARVLDAAPGPRLLLAPWPGDRHGDHRTLGREVARAAEERGETVLSYPVWLWQWGRPDDVPWQRLRAVELTPAQRRRKREALRSFTSQLRSPANPAGVLAEGFVQRAAEGREALILAERAALDEHFERLHREREDPWSVRSRWYERRKRALIAAVLPRERYGRAFEVGCSVGELTAVLAERCDALLAVDASAAAVETAARRVASFPQAVVERARVPRDWPEGPFDLVLVSEVAYYLAADEWRDAVDRCVASLAPGGEVVLCHWTGHADDFAQSGVEAHRVFRERSGLEVVVEHRDEGFLLEVLRRPEMLRRPEGPRRPEDSRPEATA</sequence>
<dbReference type="GO" id="GO:0008168">
    <property type="term" value="F:methyltransferase activity"/>
    <property type="evidence" value="ECO:0007669"/>
    <property type="project" value="UniProtKB-KW"/>
</dbReference>
<dbReference type="Proteomes" id="UP001174208">
    <property type="component" value="Unassembled WGS sequence"/>
</dbReference>
<dbReference type="GO" id="GO:0032259">
    <property type="term" value="P:methylation"/>
    <property type="evidence" value="ECO:0007669"/>
    <property type="project" value="UniProtKB-KW"/>
</dbReference>